<keyword evidence="10" id="KW-1185">Reference proteome</keyword>
<dbReference type="EMBL" id="JAAMFJ010000001">
    <property type="protein sequence ID" value="MBS9336180.1"/>
    <property type="molecule type" value="Genomic_DNA"/>
</dbReference>
<dbReference type="PANTHER" id="PTHR42809">
    <property type="entry name" value="FLAVODOXIN 2"/>
    <property type="match status" value="1"/>
</dbReference>
<keyword evidence="5" id="KW-0285">Flavoprotein</keyword>
<comment type="function">
    <text evidence="2">Low-potential electron donor to a number of redox enzymes.</text>
</comment>
<dbReference type="PANTHER" id="PTHR42809:SF1">
    <property type="entry name" value="FLAVODOXIN 1"/>
    <property type="match status" value="1"/>
</dbReference>
<name>A0ABS5QSQ6_9LACO</name>
<comment type="similarity">
    <text evidence="3">Belongs to the flavodoxin family.</text>
</comment>
<evidence type="ECO:0000256" key="7">
    <source>
        <dbReference type="ARBA" id="ARBA00022982"/>
    </source>
</evidence>
<evidence type="ECO:0000256" key="6">
    <source>
        <dbReference type="ARBA" id="ARBA00022643"/>
    </source>
</evidence>
<dbReference type="PROSITE" id="PS50902">
    <property type="entry name" value="FLAVODOXIN_LIKE"/>
    <property type="match status" value="1"/>
</dbReference>
<dbReference type="Proteomes" id="UP000735205">
    <property type="component" value="Unassembled WGS sequence"/>
</dbReference>
<dbReference type="InterPro" id="IPR029039">
    <property type="entry name" value="Flavoprotein-like_sf"/>
</dbReference>
<evidence type="ECO:0000259" key="8">
    <source>
        <dbReference type="PROSITE" id="PS50902"/>
    </source>
</evidence>
<organism evidence="9 10">
    <name type="scientific">Fructobacillus papyrifericola</name>
    <dbReference type="NCBI Taxonomy" id="2713172"/>
    <lineage>
        <taxon>Bacteria</taxon>
        <taxon>Bacillati</taxon>
        <taxon>Bacillota</taxon>
        <taxon>Bacilli</taxon>
        <taxon>Lactobacillales</taxon>
        <taxon>Lactobacillaceae</taxon>
        <taxon>Fructobacillus</taxon>
    </lineage>
</organism>
<dbReference type="Gene3D" id="3.40.50.360">
    <property type="match status" value="1"/>
</dbReference>
<gene>
    <name evidence="9" type="ORF">G6R28_02905</name>
</gene>
<keyword evidence="4" id="KW-0813">Transport</keyword>
<reference evidence="9 10" key="1">
    <citation type="submission" date="2020-02" db="EMBL/GenBank/DDBJ databases">
        <title>Fructobacillus sp. isolated from paper mulberry of Taiwan.</title>
        <authorList>
            <person name="Lin S.-T."/>
        </authorList>
    </citation>
    <scope>NUCLEOTIDE SEQUENCE [LARGE SCALE GENOMIC DNA]</scope>
    <source>
        <strain evidence="9 10">M1-21</strain>
    </source>
</reference>
<evidence type="ECO:0000256" key="5">
    <source>
        <dbReference type="ARBA" id="ARBA00022630"/>
    </source>
</evidence>
<dbReference type="InterPro" id="IPR050619">
    <property type="entry name" value="Flavodoxin"/>
</dbReference>
<dbReference type="RefSeq" id="WP_213792726.1">
    <property type="nucleotide sequence ID" value="NZ_JAAMFJ010000001.1"/>
</dbReference>
<evidence type="ECO:0000313" key="10">
    <source>
        <dbReference type="Proteomes" id="UP000735205"/>
    </source>
</evidence>
<evidence type="ECO:0000256" key="2">
    <source>
        <dbReference type="ARBA" id="ARBA00003297"/>
    </source>
</evidence>
<dbReference type="SUPFAM" id="SSF52218">
    <property type="entry name" value="Flavoproteins"/>
    <property type="match status" value="1"/>
</dbReference>
<keyword evidence="7" id="KW-0249">Electron transport</keyword>
<protein>
    <submittedName>
        <fullName evidence="9">Flavodoxin</fullName>
    </submittedName>
</protein>
<evidence type="ECO:0000256" key="3">
    <source>
        <dbReference type="ARBA" id="ARBA00005267"/>
    </source>
</evidence>
<keyword evidence="6" id="KW-0288">FMN</keyword>
<comment type="caution">
    <text evidence="9">The sequence shown here is derived from an EMBL/GenBank/DDBJ whole genome shotgun (WGS) entry which is preliminary data.</text>
</comment>
<evidence type="ECO:0000313" key="9">
    <source>
        <dbReference type="EMBL" id="MBS9336180.1"/>
    </source>
</evidence>
<dbReference type="InterPro" id="IPR008254">
    <property type="entry name" value="Flavodoxin/NO_synth"/>
</dbReference>
<evidence type="ECO:0000256" key="1">
    <source>
        <dbReference type="ARBA" id="ARBA00001917"/>
    </source>
</evidence>
<proteinExistence type="inferred from homology"/>
<dbReference type="Pfam" id="PF00258">
    <property type="entry name" value="Flavodoxin_1"/>
    <property type="match status" value="1"/>
</dbReference>
<feature type="domain" description="Flavodoxin-like" evidence="8">
    <location>
        <begin position="8"/>
        <end position="148"/>
    </location>
</feature>
<accession>A0ABS5QSQ6</accession>
<evidence type="ECO:0000256" key="4">
    <source>
        <dbReference type="ARBA" id="ARBA00022448"/>
    </source>
</evidence>
<sequence>MAERKLKAQVIFATITGNNEAVADRLVNLLEEAGVQVQKSEISQTEADELAEYDLAFLVPYTYDEGSLPDEGLDYFDDIADLDLPDLVYAVAGSGDTFYEGYYCLALDKFDEQMQKTGAKRAGEIVRINLYPGQKDEERLADLVKEAVESIHS</sequence>
<comment type="cofactor">
    <cofactor evidence="1">
        <name>FMN</name>
        <dbReference type="ChEBI" id="CHEBI:58210"/>
    </cofactor>
</comment>